<name>A0ABM9D6L2_9BACT</name>
<reference evidence="2 3" key="1">
    <citation type="submission" date="2022-03" db="EMBL/GenBank/DDBJ databases">
        <authorList>
            <person name="Koch H."/>
        </authorList>
    </citation>
    <scope>NUCLEOTIDE SEQUENCE [LARGE SCALE GENOMIC DNA]</scope>
    <source>
        <strain evidence="2 3">G1</strain>
    </source>
</reference>
<evidence type="ECO:0000259" key="1">
    <source>
        <dbReference type="SMART" id="SM00471"/>
    </source>
</evidence>
<evidence type="ECO:0000313" key="2">
    <source>
        <dbReference type="EMBL" id="CAH2030061.1"/>
    </source>
</evidence>
<dbReference type="Pfam" id="PF01966">
    <property type="entry name" value="HD"/>
    <property type="match status" value="1"/>
</dbReference>
<gene>
    <name evidence="2" type="ORF">GEAMG1_0239</name>
</gene>
<dbReference type="Proteomes" id="UP001295463">
    <property type="component" value="Chromosome"/>
</dbReference>
<dbReference type="EMBL" id="OW150024">
    <property type="protein sequence ID" value="CAH2030061.1"/>
    <property type="molecule type" value="Genomic_DNA"/>
</dbReference>
<sequence length="267" mass="30830">MEAGNLARLQERFDSYVARFLDMAPEDVRNIRLKEEHTRRVVAVMEEVCTGEGLPEQDRLTALACALCHDLGRFPQYRRWRTFRDRDSDNHARLSVEVIREERLLAELSAGEQQLIEEAVRFHNMLALPPQYASPHDRFIRLIRDADKLDIWRVFLEYYRQPAQERASAVGLGFPDLPEVTPACLEALTAGRIVRLDDARVLNDFKLLQISWAYDLNFATSYRLLHRRQYLQQLAATLPARPEIAAAVAVADAHVRRMMTVPHPRAC</sequence>
<dbReference type="InterPro" id="IPR003607">
    <property type="entry name" value="HD/PDEase_dom"/>
</dbReference>
<organism evidence="2 3">
    <name type="scientific">Trichlorobacter ammonificans</name>
    <dbReference type="NCBI Taxonomy" id="2916410"/>
    <lineage>
        <taxon>Bacteria</taxon>
        <taxon>Pseudomonadati</taxon>
        <taxon>Thermodesulfobacteriota</taxon>
        <taxon>Desulfuromonadia</taxon>
        <taxon>Geobacterales</taxon>
        <taxon>Geobacteraceae</taxon>
        <taxon>Trichlorobacter</taxon>
    </lineage>
</organism>
<dbReference type="CDD" id="cd00077">
    <property type="entry name" value="HDc"/>
    <property type="match status" value="1"/>
</dbReference>
<accession>A0ABM9D6L2</accession>
<keyword evidence="3" id="KW-1185">Reference proteome</keyword>
<evidence type="ECO:0000313" key="3">
    <source>
        <dbReference type="Proteomes" id="UP001295463"/>
    </source>
</evidence>
<dbReference type="InterPro" id="IPR006674">
    <property type="entry name" value="HD_domain"/>
</dbReference>
<proteinExistence type="predicted"/>
<dbReference type="SMART" id="SM00471">
    <property type="entry name" value="HDc"/>
    <property type="match status" value="1"/>
</dbReference>
<dbReference type="SUPFAM" id="SSF109604">
    <property type="entry name" value="HD-domain/PDEase-like"/>
    <property type="match status" value="1"/>
</dbReference>
<protein>
    <submittedName>
        <fullName evidence="2">Metal-dependent phosphohydrolase HD sub domain</fullName>
    </submittedName>
</protein>
<feature type="domain" description="HD/PDEase" evidence="1">
    <location>
        <begin position="30"/>
        <end position="161"/>
    </location>
</feature>
<dbReference type="RefSeq" id="WP_305731030.1">
    <property type="nucleotide sequence ID" value="NZ_OW150024.1"/>
</dbReference>
<dbReference type="Gene3D" id="1.10.3210.10">
    <property type="entry name" value="Hypothetical protein af1432"/>
    <property type="match status" value="1"/>
</dbReference>